<feature type="signal peptide" evidence="12">
    <location>
        <begin position="1"/>
        <end position="23"/>
    </location>
</feature>
<comment type="cofactor">
    <cofactor evidence="1">
        <name>Zn(2+)</name>
        <dbReference type="ChEBI" id="CHEBI:29105"/>
    </cofactor>
</comment>
<evidence type="ECO:0000256" key="11">
    <source>
        <dbReference type="PROSITE-ProRule" id="PRU01379"/>
    </source>
</evidence>
<evidence type="ECO:0000259" key="13">
    <source>
        <dbReference type="PROSITE" id="PS52035"/>
    </source>
</evidence>
<evidence type="ECO:0000256" key="9">
    <source>
        <dbReference type="ARBA" id="ARBA00023049"/>
    </source>
</evidence>
<evidence type="ECO:0000256" key="5">
    <source>
        <dbReference type="ARBA" id="ARBA00022723"/>
    </source>
</evidence>
<dbReference type="PROSITE" id="PS52035">
    <property type="entry name" value="PEPTIDASE_M14"/>
    <property type="match status" value="1"/>
</dbReference>
<sequence length="452" mass="51249">MLWTVKFSLGLAIVIFAIESISSLSAELNGYKLYDIHPKTMEQIDYLRNITSGRSYDVLFAPKTSNETFKIVIGPDQQERFQQELQRKSIDFKISISNLTEYFQRFFAEIGDEKHQFGEVSFDRYLRYDEINAYLHRVVEKFPYLARIETMGKSYEGRNINAVHVSYSISALSVIVIIGGVHAREWASPACALYIIHHLIEESSEVDGFLMRFDWIILPLTNPDGYEYAHTKQPMWRMSRSRQNGGCYGVDLNRNFNFKWGRSGSSHHPCENTYRGETPFSENESKIIGTLLMSLKENCSFFVDIHSFGSFILFPWAYTNKHISRYKLLKQIGVTGASAIFHATGAQFEAGIPPDVLYAASGGSIDYAMGKAKIPCAITIELRGAGPTGFHPPPGEIEDIIHEGWIGIKAMIAKNHLVLNGVINLGRVFGSVLQRKLFFVWIVRSLILQVLD</sequence>
<keyword evidence="5" id="KW-0479">Metal-binding</keyword>
<dbReference type="InParanoid" id="A0A7R8UH55"/>
<evidence type="ECO:0000256" key="7">
    <source>
        <dbReference type="ARBA" id="ARBA00022801"/>
    </source>
</evidence>
<evidence type="ECO:0000313" key="15">
    <source>
        <dbReference type="Proteomes" id="UP000594454"/>
    </source>
</evidence>
<comment type="similarity">
    <text evidence="2 11">Belongs to the peptidase M14 family.</text>
</comment>
<dbReference type="Pfam" id="PF02244">
    <property type="entry name" value="Propep_M14"/>
    <property type="match status" value="1"/>
</dbReference>
<dbReference type="InterPro" id="IPR000834">
    <property type="entry name" value="Peptidase_M14"/>
</dbReference>
<feature type="active site" description="Proton donor/acceptor" evidence="11">
    <location>
        <position position="381"/>
    </location>
</feature>
<evidence type="ECO:0000256" key="6">
    <source>
        <dbReference type="ARBA" id="ARBA00022729"/>
    </source>
</evidence>
<dbReference type="Proteomes" id="UP000594454">
    <property type="component" value="Chromosome 2"/>
</dbReference>
<dbReference type="Pfam" id="PF00246">
    <property type="entry name" value="Peptidase_M14"/>
    <property type="match status" value="1"/>
</dbReference>
<keyword evidence="15" id="KW-1185">Reference proteome</keyword>
<evidence type="ECO:0000256" key="2">
    <source>
        <dbReference type="ARBA" id="ARBA00005988"/>
    </source>
</evidence>
<dbReference type="Gene3D" id="3.40.630.10">
    <property type="entry name" value="Zn peptidases"/>
    <property type="match status" value="1"/>
</dbReference>
<keyword evidence="10" id="KW-1015">Disulfide bond</keyword>
<feature type="domain" description="Peptidase M14" evidence="13">
    <location>
        <begin position="124"/>
        <end position="415"/>
    </location>
</feature>
<keyword evidence="6 12" id="KW-0732">Signal</keyword>
<dbReference type="GO" id="GO:0005615">
    <property type="term" value="C:extracellular space"/>
    <property type="evidence" value="ECO:0007669"/>
    <property type="project" value="TreeGrafter"/>
</dbReference>
<keyword evidence="9" id="KW-0482">Metalloprotease</keyword>
<dbReference type="GO" id="GO:0008270">
    <property type="term" value="F:zinc ion binding"/>
    <property type="evidence" value="ECO:0007669"/>
    <property type="project" value="InterPro"/>
</dbReference>
<dbReference type="PANTHER" id="PTHR11705">
    <property type="entry name" value="PROTEASE FAMILY M14 CARBOXYPEPTIDASE A,B"/>
    <property type="match status" value="1"/>
</dbReference>
<evidence type="ECO:0000256" key="3">
    <source>
        <dbReference type="ARBA" id="ARBA00022645"/>
    </source>
</evidence>
<protein>
    <recommendedName>
        <fullName evidence="13">Peptidase M14 domain-containing protein</fullName>
    </recommendedName>
</protein>
<dbReference type="GO" id="GO:0004181">
    <property type="term" value="F:metallocarboxypeptidase activity"/>
    <property type="evidence" value="ECO:0007669"/>
    <property type="project" value="InterPro"/>
</dbReference>
<dbReference type="SUPFAM" id="SSF53187">
    <property type="entry name" value="Zn-dependent exopeptidases"/>
    <property type="match status" value="1"/>
</dbReference>
<dbReference type="Gene3D" id="3.30.70.340">
    <property type="entry name" value="Metallocarboxypeptidase-like"/>
    <property type="match status" value="1"/>
</dbReference>
<keyword evidence="8" id="KW-0862">Zinc</keyword>
<dbReference type="FunFam" id="3.40.630.10:FF:000084">
    <property type="entry name" value="Carboxypeptidase B2"/>
    <property type="match status" value="1"/>
</dbReference>
<feature type="chain" id="PRO_5030622330" description="Peptidase M14 domain-containing protein" evidence="12">
    <location>
        <begin position="24"/>
        <end position="452"/>
    </location>
</feature>
<accession>A0A7R8UH55</accession>
<dbReference type="OrthoDB" id="3626597at2759"/>
<evidence type="ECO:0000256" key="4">
    <source>
        <dbReference type="ARBA" id="ARBA00022670"/>
    </source>
</evidence>
<dbReference type="SMART" id="SM00631">
    <property type="entry name" value="Zn_pept"/>
    <property type="match status" value="1"/>
</dbReference>
<evidence type="ECO:0000256" key="1">
    <source>
        <dbReference type="ARBA" id="ARBA00001947"/>
    </source>
</evidence>
<gene>
    <name evidence="14" type="ORF">HERILL_LOCUS3852</name>
</gene>
<dbReference type="PANTHER" id="PTHR11705:SF154">
    <property type="entry name" value="PEPTIDASE M14 CARBOXYPEPTIDASE A DOMAIN-CONTAINING PROTEIN"/>
    <property type="match status" value="1"/>
</dbReference>
<dbReference type="AlphaFoldDB" id="A0A7R8UH55"/>
<name>A0A7R8UH55_HERIL</name>
<dbReference type="EMBL" id="LR899010">
    <property type="protein sequence ID" value="CAD7080711.1"/>
    <property type="molecule type" value="Genomic_DNA"/>
</dbReference>
<dbReference type="GO" id="GO:0006508">
    <property type="term" value="P:proteolysis"/>
    <property type="evidence" value="ECO:0007669"/>
    <property type="project" value="UniProtKB-KW"/>
</dbReference>
<proteinExistence type="inferred from homology"/>
<evidence type="ECO:0000256" key="8">
    <source>
        <dbReference type="ARBA" id="ARBA00022833"/>
    </source>
</evidence>
<dbReference type="SUPFAM" id="SSF54897">
    <property type="entry name" value="Protease propeptides/inhibitors"/>
    <property type="match status" value="1"/>
</dbReference>
<evidence type="ECO:0000256" key="12">
    <source>
        <dbReference type="SAM" id="SignalP"/>
    </source>
</evidence>
<organism evidence="14 15">
    <name type="scientific">Hermetia illucens</name>
    <name type="common">Black soldier fly</name>
    <dbReference type="NCBI Taxonomy" id="343691"/>
    <lineage>
        <taxon>Eukaryota</taxon>
        <taxon>Metazoa</taxon>
        <taxon>Ecdysozoa</taxon>
        <taxon>Arthropoda</taxon>
        <taxon>Hexapoda</taxon>
        <taxon>Insecta</taxon>
        <taxon>Pterygota</taxon>
        <taxon>Neoptera</taxon>
        <taxon>Endopterygota</taxon>
        <taxon>Diptera</taxon>
        <taxon>Brachycera</taxon>
        <taxon>Stratiomyomorpha</taxon>
        <taxon>Stratiomyidae</taxon>
        <taxon>Hermetiinae</taxon>
        <taxon>Hermetia</taxon>
    </lineage>
</organism>
<dbReference type="InterPro" id="IPR036990">
    <property type="entry name" value="M14A-like_propep"/>
</dbReference>
<dbReference type="InterPro" id="IPR003146">
    <property type="entry name" value="M14A_act_pep"/>
</dbReference>
<keyword evidence="3" id="KW-0121">Carboxypeptidase</keyword>
<keyword evidence="7" id="KW-0378">Hydrolase</keyword>
<evidence type="ECO:0000313" key="14">
    <source>
        <dbReference type="EMBL" id="CAD7080711.1"/>
    </source>
</evidence>
<dbReference type="PRINTS" id="PR00765">
    <property type="entry name" value="CRBOXYPTASEA"/>
</dbReference>
<reference evidence="14 15" key="1">
    <citation type="submission" date="2020-11" db="EMBL/GenBank/DDBJ databases">
        <authorList>
            <person name="Wallbank WR R."/>
            <person name="Pardo Diaz C."/>
            <person name="Kozak K."/>
            <person name="Martin S."/>
            <person name="Jiggins C."/>
            <person name="Moest M."/>
            <person name="Warren A I."/>
            <person name="Generalovic N T."/>
            <person name="Byers J.R.P. K."/>
            <person name="Montejo-Kovacevich G."/>
            <person name="Yen C E."/>
        </authorList>
    </citation>
    <scope>NUCLEOTIDE SEQUENCE [LARGE SCALE GENOMIC DNA]</scope>
</reference>
<keyword evidence="4" id="KW-0645">Protease</keyword>
<evidence type="ECO:0000256" key="10">
    <source>
        <dbReference type="ARBA" id="ARBA00023157"/>
    </source>
</evidence>